<dbReference type="AlphaFoldDB" id="A0A2V0PI49"/>
<evidence type="ECO:0000256" key="5">
    <source>
        <dbReference type="SAM" id="MobiDB-lite"/>
    </source>
</evidence>
<evidence type="ECO:0000256" key="3">
    <source>
        <dbReference type="ARBA" id="ARBA00022833"/>
    </source>
</evidence>
<proteinExistence type="predicted"/>
<organism evidence="7 8">
    <name type="scientific">Raphidocelis subcapitata</name>
    <dbReference type="NCBI Taxonomy" id="307507"/>
    <lineage>
        <taxon>Eukaryota</taxon>
        <taxon>Viridiplantae</taxon>
        <taxon>Chlorophyta</taxon>
        <taxon>core chlorophytes</taxon>
        <taxon>Chlorophyceae</taxon>
        <taxon>CS clade</taxon>
        <taxon>Sphaeropleales</taxon>
        <taxon>Selenastraceae</taxon>
        <taxon>Raphidocelis</taxon>
    </lineage>
</organism>
<dbReference type="PANTHER" id="PTHR14493">
    <property type="entry name" value="UNKEMPT FAMILY MEMBER"/>
    <property type="match status" value="1"/>
</dbReference>
<dbReference type="InParanoid" id="A0A2V0PI49"/>
<evidence type="ECO:0000256" key="4">
    <source>
        <dbReference type="ARBA" id="ARBA00023125"/>
    </source>
</evidence>
<name>A0A2V0PI49_9CHLO</name>
<dbReference type="PANTHER" id="PTHR14493:SF50">
    <property type="entry name" value="RING FINGER PROTEIN UNKEMPT"/>
    <property type="match status" value="1"/>
</dbReference>
<keyword evidence="2" id="KW-0863">Zinc-finger</keyword>
<dbReference type="InterPro" id="IPR045234">
    <property type="entry name" value="Unkempt-like"/>
</dbReference>
<dbReference type="EMBL" id="BDRX01000103">
    <property type="protein sequence ID" value="GBF97613.1"/>
    <property type="molecule type" value="Genomic_DNA"/>
</dbReference>
<evidence type="ECO:0000256" key="1">
    <source>
        <dbReference type="ARBA" id="ARBA00022723"/>
    </source>
</evidence>
<feature type="compositionally biased region" description="Basic and acidic residues" evidence="5">
    <location>
        <begin position="18"/>
        <end position="29"/>
    </location>
</feature>
<comment type="caution">
    <text evidence="7">The sequence shown here is derived from an EMBL/GenBank/DDBJ whole genome shotgun (WGS) entry which is preliminary data.</text>
</comment>
<evidence type="ECO:0000313" key="7">
    <source>
        <dbReference type="EMBL" id="GBF97613.1"/>
    </source>
</evidence>
<protein>
    <recommendedName>
        <fullName evidence="6">AtC3H23-like CCCH zinc finger domain-containing protein</fullName>
    </recommendedName>
</protein>
<gene>
    <name evidence="7" type="ORF">Rsub_10749</name>
</gene>
<dbReference type="GO" id="GO:0008270">
    <property type="term" value="F:zinc ion binding"/>
    <property type="evidence" value="ECO:0007669"/>
    <property type="project" value="UniProtKB-KW"/>
</dbReference>
<dbReference type="InterPro" id="IPR057444">
    <property type="entry name" value="Znf-CCCH_AtC3H23-like"/>
</dbReference>
<dbReference type="GO" id="GO:0003677">
    <property type="term" value="F:DNA binding"/>
    <property type="evidence" value="ECO:0007669"/>
    <property type="project" value="UniProtKB-KW"/>
</dbReference>
<feature type="domain" description="AtC3H23-like CCCH zinc finger" evidence="6">
    <location>
        <begin position="37"/>
        <end position="72"/>
    </location>
</feature>
<keyword evidence="8" id="KW-1185">Reference proteome</keyword>
<evidence type="ECO:0000259" key="6">
    <source>
        <dbReference type="Pfam" id="PF25512"/>
    </source>
</evidence>
<evidence type="ECO:0000313" key="8">
    <source>
        <dbReference type="Proteomes" id="UP000247498"/>
    </source>
</evidence>
<dbReference type="OrthoDB" id="549312at2759"/>
<evidence type="ECO:0000256" key="2">
    <source>
        <dbReference type="ARBA" id="ARBA00022771"/>
    </source>
</evidence>
<sequence>MCYLGFPPVAPSPPESAAEARDEEAPKEREPCPYADEFMVWCFKVVECDNPQHTRDDWDTCPFAHVGEVVTRRPPQTHLPKLCPKARRACRKGAACCYAHNVFEHWLHPSRFKTEMCSHGARCDRPLCFFAHYDYEIRHPSPSADEVLAAAEAAGLLNRPAPAHAAGHGHGGGGCGRWGGGGGCYDSGSACSRRSSASNHDAAFAAAASAPWLAPGAAALAAALQQQQQQRQQQQQCQLYGQLSADLTFAAHCLQAQQRAQSAAAAAAASAGWGGADWSLLSSGGGSTGSLASGSARSHDAASPVSLSAGFGAPSPPPNPWAPAAARAHPPGLGPAALGAAGGLSPDDAYLLLAAGLPAAGLPAGLQSQAAASSYLCALQAEQARRAAAARFF</sequence>
<reference evidence="7 8" key="1">
    <citation type="journal article" date="2018" name="Sci. Rep.">
        <title>Raphidocelis subcapitata (=Pseudokirchneriella subcapitata) provides an insight into genome evolution and environmental adaptations in the Sphaeropleales.</title>
        <authorList>
            <person name="Suzuki S."/>
            <person name="Yamaguchi H."/>
            <person name="Nakajima N."/>
            <person name="Kawachi M."/>
        </authorList>
    </citation>
    <scope>NUCLEOTIDE SEQUENCE [LARGE SCALE GENOMIC DNA]</scope>
    <source>
        <strain evidence="7 8">NIES-35</strain>
    </source>
</reference>
<keyword evidence="3" id="KW-0862">Zinc</keyword>
<feature type="region of interest" description="Disordered" evidence="5">
    <location>
        <begin position="1"/>
        <end position="29"/>
    </location>
</feature>
<dbReference type="STRING" id="307507.A0A2V0PI49"/>
<accession>A0A2V0PI49</accession>
<dbReference type="Proteomes" id="UP000247498">
    <property type="component" value="Unassembled WGS sequence"/>
</dbReference>
<keyword evidence="1" id="KW-0479">Metal-binding</keyword>
<dbReference type="Pfam" id="PF25512">
    <property type="entry name" value="zf-CCCH_AtC3H23"/>
    <property type="match status" value="1"/>
</dbReference>
<keyword evidence="4" id="KW-0238">DNA-binding</keyword>
<feature type="region of interest" description="Disordered" evidence="5">
    <location>
        <begin position="307"/>
        <end position="328"/>
    </location>
</feature>